<dbReference type="PATRIC" id="fig|1434110.4.peg.4178"/>
<gene>
    <name evidence="1" type="ORF">MSHOH_3248</name>
</gene>
<dbReference type="OrthoDB" id="193284at2157"/>
<dbReference type="InterPro" id="IPR042099">
    <property type="entry name" value="ANL_N_sf"/>
</dbReference>
<accession>A0A0E3SFA2</accession>
<protein>
    <submittedName>
        <fullName evidence="1">Long-chain-fatty-acid--CoA ligase</fullName>
        <ecNumber evidence="1">6.2.1.3</ecNumber>
    </submittedName>
</protein>
<reference evidence="1 2" key="1">
    <citation type="submission" date="2014-07" db="EMBL/GenBank/DDBJ databases">
        <title>Methanogenic archaea and the global carbon cycle.</title>
        <authorList>
            <person name="Henriksen J.R."/>
            <person name="Luke J."/>
            <person name="Reinhart S."/>
            <person name="Benedict M.N."/>
            <person name="Youngblut N.D."/>
            <person name="Metcalf M.E."/>
            <person name="Whitaker R.J."/>
            <person name="Metcalf W.W."/>
        </authorList>
    </citation>
    <scope>NUCLEOTIDE SEQUENCE [LARGE SCALE GENOMIC DNA]</scope>
    <source>
        <strain evidence="1 2">HB-1</strain>
    </source>
</reference>
<evidence type="ECO:0000313" key="1">
    <source>
        <dbReference type="EMBL" id="AKB79731.1"/>
    </source>
</evidence>
<keyword evidence="2" id="KW-1185">Reference proteome</keyword>
<name>A0A0E3SFA2_9EURY</name>
<dbReference type="RefSeq" id="WP_048141555.1">
    <property type="nucleotide sequence ID" value="NZ_BBCW01000017.1"/>
</dbReference>
<dbReference type="AlphaFoldDB" id="A0A0E3SFA2"/>
<dbReference type="STRING" id="1434110.MSHOH_3248"/>
<organism evidence="1 2">
    <name type="scientific">Methanosarcina horonobensis HB-1 = JCM 15518</name>
    <dbReference type="NCBI Taxonomy" id="1434110"/>
    <lineage>
        <taxon>Archaea</taxon>
        <taxon>Methanobacteriati</taxon>
        <taxon>Methanobacteriota</taxon>
        <taxon>Stenosarchaea group</taxon>
        <taxon>Methanomicrobia</taxon>
        <taxon>Methanosarcinales</taxon>
        <taxon>Methanosarcinaceae</taxon>
        <taxon>Methanosarcina</taxon>
    </lineage>
</organism>
<dbReference type="KEGG" id="mhor:MSHOH_3248"/>
<proteinExistence type="predicted"/>
<dbReference type="GeneID" id="24832580"/>
<dbReference type="EMBL" id="CP009516">
    <property type="protein sequence ID" value="AKB79731.1"/>
    <property type="molecule type" value="Genomic_DNA"/>
</dbReference>
<dbReference type="HOGENOM" id="CLU_2353228_0_0_2"/>
<dbReference type="EC" id="6.2.1.3" evidence="1"/>
<dbReference type="GO" id="GO:0004467">
    <property type="term" value="F:long-chain fatty acid-CoA ligase activity"/>
    <property type="evidence" value="ECO:0007669"/>
    <property type="project" value="UniProtKB-EC"/>
</dbReference>
<dbReference type="Gene3D" id="3.40.50.12780">
    <property type="entry name" value="N-terminal domain of ligase-like"/>
    <property type="match status" value="1"/>
</dbReference>
<dbReference type="SUPFAM" id="SSF56801">
    <property type="entry name" value="Acetyl-CoA synthetase-like"/>
    <property type="match status" value="1"/>
</dbReference>
<evidence type="ECO:0000313" key="2">
    <source>
        <dbReference type="Proteomes" id="UP000033101"/>
    </source>
</evidence>
<dbReference type="Proteomes" id="UP000033101">
    <property type="component" value="Chromosome"/>
</dbReference>
<keyword evidence="1" id="KW-0436">Ligase</keyword>
<sequence>METDAHITERARKTPQNIALEEGKNSISCSCLENGINAIASYLKDFKHCRFAILAESGIQYAKLLLAIYRSENISVPLPIEFPRFSLGQLSVKVLL</sequence>